<proteinExistence type="predicted"/>
<dbReference type="SUPFAM" id="SSF50974">
    <property type="entry name" value="Nitrous oxide reductase, N-terminal domain"/>
    <property type="match status" value="1"/>
</dbReference>
<keyword evidence="2" id="KW-1185">Reference proteome</keyword>
<dbReference type="InterPro" id="IPR015943">
    <property type="entry name" value="WD40/YVTN_repeat-like_dom_sf"/>
</dbReference>
<sequence>MQTYRLCCAFLALFLITCTKPKDNQEGIEQESVDANYSVLLTKNGNLDNVLLNASLEVLTRNPSESNFVELENPLLHYKDGFSYGFYTKTANCGRRVTLYNAEIDSYDSFPVFTADMNCEQETKAIAYSEGTLYLAYQLPDVFEQRSFFLRIVDLENNSLNTPDVPMECRPQHMVVSQNRLFILVLDENEGKNKLMVLDTDRNEFIHEMEMGPNVQKITKHSDGNILVAYADLHTILDTNTLVNISTVRYNEGIEPKFGLSNLVHYDIDGKMYYAKPMVTNNRLDDIPAIYDFTSNTNTLYIYDRFLTEE</sequence>
<dbReference type="KEGG" id="cagg:HYG79_00070"/>
<dbReference type="EMBL" id="CP058595">
    <property type="protein sequence ID" value="QLG43810.1"/>
    <property type="molecule type" value="Genomic_DNA"/>
</dbReference>
<dbReference type="RefSeq" id="WP_179240147.1">
    <property type="nucleotide sequence ID" value="NZ_CP058595.1"/>
</dbReference>
<dbReference type="AlphaFoldDB" id="A0A7H9AJS3"/>
<organism evidence="1 2">
    <name type="scientific">Costertonia aggregata</name>
    <dbReference type="NCBI Taxonomy" id="343403"/>
    <lineage>
        <taxon>Bacteria</taxon>
        <taxon>Pseudomonadati</taxon>
        <taxon>Bacteroidota</taxon>
        <taxon>Flavobacteriia</taxon>
        <taxon>Flavobacteriales</taxon>
        <taxon>Flavobacteriaceae</taxon>
        <taxon>Costertonia</taxon>
    </lineage>
</organism>
<gene>
    <name evidence="1" type="ORF">HYG79_00070</name>
</gene>
<name>A0A7H9AJS3_9FLAO</name>
<dbReference type="Proteomes" id="UP000509302">
    <property type="component" value="Chromosome"/>
</dbReference>
<reference evidence="1 2" key="1">
    <citation type="journal article" date="2006" name="Int. J. Syst. Evol. Microbiol.">
        <title>Costertonia aggregata gen. nov., sp. nov., a mesophilic marine bacterium of the family Flavobacteriaceae, isolated from a mature biofilm.</title>
        <authorList>
            <person name="Kwon K.K."/>
            <person name="Lee Y.K."/>
            <person name="Lee H.K."/>
        </authorList>
    </citation>
    <scope>NUCLEOTIDE SEQUENCE [LARGE SCALE GENOMIC DNA]</scope>
    <source>
        <strain evidence="1 2">KCCM 42265</strain>
    </source>
</reference>
<dbReference type="Gene3D" id="2.130.10.10">
    <property type="entry name" value="YVTN repeat-like/Quinoprotein amine dehydrogenase"/>
    <property type="match status" value="1"/>
</dbReference>
<evidence type="ECO:0000313" key="1">
    <source>
        <dbReference type="EMBL" id="QLG43810.1"/>
    </source>
</evidence>
<dbReference type="InterPro" id="IPR011045">
    <property type="entry name" value="N2O_reductase_N"/>
</dbReference>
<accession>A0A7H9AJS3</accession>
<protein>
    <submittedName>
        <fullName evidence="1">Uncharacterized protein</fullName>
    </submittedName>
</protein>
<evidence type="ECO:0000313" key="2">
    <source>
        <dbReference type="Proteomes" id="UP000509302"/>
    </source>
</evidence>